<dbReference type="EMBL" id="KI395040">
    <property type="protein sequence ID" value="ERM99238.1"/>
    <property type="molecule type" value="Genomic_DNA"/>
</dbReference>
<name>W1NV99_AMBTC</name>
<dbReference type="Proteomes" id="UP000017836">
    <property type="component" value="Unassembled WGS sequence"/>
</dbReference>
<gene>
    <name evidence="2" type="ORF">AMTR_s00092p00130270</name>
</gene>
<accession>W1NV99</accession>
<dbReference type="HOGENOM" id="CLU_2641448_0_0_1"/>
<sequence>MEIPELLWQRCLGGVVAGGDNSQGGSDGPIKLEPSHKMWPEGRLRAKQPWPEDRGAVSHSRHGPAQSDLDRARGGLA</sequence>
<feature type="compositionally biased region" description="Basic and acidic residues" evidence="1">
    <location>
        <begin position="33"/>
        <end position="56"/>
    </location>
</feature>
<protein>
    <submittedName>
        <fullName evidence="2">Uncharacterized protein</fullName>
    </submittedName>
</protein>
<keyword evidence="3" id="KW-1185">Reference proteome</keyword>
<dbReference type="Gramene" id="ERM99238">
    <property type="protein sequence ID" value="ERM99238"/>
    <property type="gene ID" value="AMTR_s00092p00130270"/>
</dbReference>
<proteinExistence type="predicted"/>
<evidence type="ECO:0000313" key="3">
    <source>
        <dbReference type="Proteomes" id="UP000017836"/>
    </source>
</evidence>
<evidence type="ECO:0000256" key="1">
    <source>
        <dbReference type="SAM" id="MobiDB-lite"/>
    </source>
</evidence>
<feature type="compositionally biased region" description="Gly residues" evidence="1">
    <location>
        <begin position="15"/>
        <end position="27"/>
    </location>
</feature>
<reference evidence="3" key="1">
    <citation type="journal article" date="2013" name="Science">
        <title>The Amborella genome and the evolution of flowering plants.</title>
        <authorList>
            <consortium name="Amborella Genome Project"/>
        </authorList>
    </citation>
    <scope>NUCLEOTIDE SEQUENCE [LARGE SCALE GENOMIC DNA]</scope>
</reference>
<evidence type="ECO:0000313" key="2">
    <source>
        <dbReference type="EMBL" id="ERM99238.1"/>
    </source>
</evidence>
<dbReference type="AlphaFoldDB" id="W1NV99"/>
<feature type="compositionally biased region" description="Basic and acidic residues" evidence="1">
    <location>
        <begin position="68"/>
        <end position="77"/>
    </location>
</feature>
<feature type="region of interest" description="Disordered" evidence="1">
    <location>
        <begin position="15"/>
        <end position="77"/>
    </location>
</feature>
<organism evidence="2 3">
    <name type="scientific">Amborella trichopoda</name>
    <dbReference type="NCBI Taxonomy" id="13333"/>
    <lineage>
        <taxon>Eukaryota</taxon>
        <taxon>Viridiplantae</taxon>
        <taxon>Streptophyta</taxon>
        <taxon>Embryophyta</taxon>
        <taxon>Tracheophyta</taxon>
        <taxon>Spermatophyta</taxon>
        <taxon>Magnoliopsida</taxon>
        <taxon>Amborellales</taxon>
        <taxon>Amborellaceae</taxon>
        <taxon>Amborella</taxon>
    </lineage>
</organism>